<reference evidence="1" key="1">
    <citation type="submission" date="2023-05" db="EMBL/GenBank/DDBJ databases">
        <authorList>
            <person name="Zhang X."/>
        </authorList>
    </citation>
    <scope>NUCLEOTIDE SEQUENCE</scope>
    <source>
        <strain evidence="1">YF14B1</strain>
    </source>
</reference>
<dbReference type="AlphaFoldDB" id="A0AAE3U7A7"/>
<protein>
    <recommendedName>
        <fullName evidence="3">Lipoprotein</fullName>
    </recommendedName>
</protein>
<accession>A0AAE3U7A7</accession>
<dbReference type="EMBL" id="JASJOS010000002">
    <property type="protein sequence ID" value="MDJ1479928.1"/>
    <property type="molecule type" value="Genomic_DNA"/>
</dbReference>
<evidence type="ECO:0000313" key="2">
    <source>
        <dbReference type="Proteomes" id="UP001241110"/>
    </source>
</evidence>
<evidence type="ECO:0008006" key="3">
    <source>
        <dbReference type="Google" id="ProtNLM"/>
    </source>
</evidence>
<gene>
    <name evidence="1" type="ORF">QNI16_05480</name>
</gene>
<dbReference type="RefSeq" id="WP_313976493.1">
    <property type="nucleotide sequence ID" value="NZ_JASJOS010000002.1"/>
</dbReference>
<dbReference type="PROSITE" id="PS51257">
    <property type="entry name" value="PROKAR_LIPOPROTEIN"/>
    <property type="match status" value="1"/>
</dbReference>
<comment type="caution">
    <text evidence="1">The sequence shown here is derived from an EMBL/GenBank/DDBJ whole genome shotgun (WGS) entry which is preliminary data.</text>
</comment>
<name>A0AAE3U7A7_9BACT</name>
<dbReference type="Proteomes" id="UP001241110">
    <property type="component" value="Unassembled WGS sequence"/>
</dbReference>
<proteinExistence type="predicted"/>
<evidence type="ECO:0000313" key="1">
    <source>
        <dbReference type="EMBL" id="MDJ1479928.1"/>
    </source>
</evidence>
<organism evidence="1 2">
    <name type="scientific">Xanthocytophaga flava</name>
    <dbReference type="NCBI Taxonomy" id="3048013"/>
    <lineage>
        <taxon>Bacteria</taxon>
        <taxon>Pseudomonadati</taxon>
        <taxon>Bacteroidota</taxon>
        <taxon>Cytophagia</taxon>
        <taxon>Cytophagales</taxon>
        <taxon>Rhodocytophagaceae</taxon>
        <taxon>Xanthocytophaga</taxon>
    </lineage>
</organism>
<sequence>MYKSILIIVLVGVFACSCGMKESNKELVIDTNLFQEHQVHDFVDSVRLPKLPHALLDLYSDSLRTCIKTGQLALFLYNKNFDLENMYVTDHLTLSIRTELIKNIKNSAYIKILMANDPHSLLKERLSVSVITKTPFADGIPNIHMSTYELLNQRLKEIKKSSHR</sequence>